<gene>
    <name evidence="2" type="ORF">Daesc_010287</name>
</gene>
<evidence type="ECO:0000313" key="3">
    <source>
        <dbReference type="Proteomes" id="UP001369815"/>
    </source>
</evidence>
<organism evidence="2 3">
    <name type="scientific">Daldinia eschscholtzii</name>
    <dbReference type="NCBI Taxonomy" id="292717"/>
    <lineage>
        <taxon>Eukaryota</taxon>
        <taxon>Fungi</taxon>
        <taxon>Dikarya</taxon>
        <taxon>Ascomycota</taxon>
        <taxon>Pezizomycotina</taxon>
        <taxon>Sordariomycetes</taxon>
        <taxon>Xylariomycetidae</taxon>
        <taxon>Xylariales</taxon>
        <taxon>Hypoxylaceae</taxon>
        <taxon>Daldinia</taxon>
    </lineage>
</organism>
<feature type="compositionally biased region" description="Basic residues" evidence="1">
    <location>
        <begin position="32"/>
        <end position="58"/>
    </location>
</feature>
<reference evidence="2 3" key="1">
    <citation type="journal article" date="2024" name="Front Chem Biol">
        <title>Unveiling the potential of Daldinia eschscholtzii MFLUCC 19-0629 through bioactivity and bioinformatics studies for enhanced sustainable agriculture production.</title>
        <authorList>
            <person name="Brooks S."/>
            <person name="Weaver J.A."/>
            <person name="Klomchit A."/>
            <person name="Alharthi S.A."/>
            <person name="Onlamun T."/>
            <person name="Nurani R."/>
            <person name="Vong T.K."/>
            <person name="Alberti F."/>
            <person name="Greco C."/>
        </authorList>
    </citation>
    <scope>NUCLEOTIDE SEQUENCE [LARGE SCALE GENOMIC DNA]</scope>
    <source>
        <strain evidence="2">MFLUCC 19-0629</strain>
    </source>
</reference>
<comment type="caution">
    <text evidence="2">The sequence shown here is derived from an EMBL/GenBank/DDBJ whole genome shotgun (WGS) entry which is preliminary data.</text>
</comment>
<protein>
    <submittedName>
        <fullName evidence="2">Uncharacterized protein</fullName>
    </submittedName>
</protein>
<dbReference type="EMBL" id="JBANMG010000010">
    <property type="protein sequence ID" value="KAK6948519.1"/>
    <property type="molecule type" value="Genomic_DNA"/>
</dbReference>
<dbReference type="AlphaFoldDB" id="A0AAX6M793"/>
<keyword evidence="3" id="KW-1185">Reference proteome</keyword>
<evidence type="ECO:0000313" key="2">
    <source>
        <dbReference type="EMBL" id="KAK6948519.1"/>
    </source>
</evidence>
<proteinExistence type="predicted"/>
<dbReference type="Proteomes" id="UP001369815">
    <property type="component" value="Unassembled WGS sequence"/>
</dbReference>
<evidence type="ECO:0000256" key="1">
    <source>
        <dbReference type="SAM" id="MobiDB-lite"/>
    </source>
</evidence>
<feature type="region of interest" description="Disordered" evidence="1">
    <location>
        <begin position="1"/>
        <end position="58"/>
    </location>
</feature>
<name>A0AAX6M793_9PEZI</name>
<sequence length="175" mass="20292">MPASSSSSSQPRGSRLGNLLRRFTGLDINGRKREHERRRERRRQRAERHRQREQRHMQRYVHPHGHVSNAQTVRRRIQEAQASGTKVAHEVIYQLAALEGILITKPPSGRSSLRPGMLARLGKSGNRYYFLGYDGYYYYSSHELAFGADFDITTDTFVPLAIRMVGYPYRQLCRS</sequence>
<accession>A0AAX6M793</accession>